<sequence>MDKTPSKESKKSKKRRTSTDTSKIDDKGIIRKQKELMRVLHVKTFQLQHGNLSYLDYVELREELLRLNALKDLFHRMSA</sequence>
<organism evidence="2 3">
    <name type="scientific">Glossina palpalis gambiensis</name>
    <dbReference type="NCBI Taxonomy" id="67801"/>
    <lineage>
        <taxon>Eukaryota</taxon>
        <taxon>Metazoa</taxon>
        <taxon>Ecdysozoa</taxon>
        <taxon>Arthropoda</taxon>
        <taxon>Hexapoda</taxon>
        <taxon>Insecta</taxon>
        <taxon>Pterygota</taxon>
        <taxon>Neoptera</taxon>
        <taxon>Endopterygota</taxon>
        <taxon>Diptera</taxon>
        <taxon>Brachycera</taxon>
        <taxon>Muscomorpha</taxon>
        <taxon>Hippoboscoidea</taxon>
        <taxon>Glossinidae</taxon>
        <taxon>Glossina</taxon>
    </lineage>
</organism>
<proteinExistence type="predicted"/>
<evidence type="ECO:0000256" key="1">
    <source>
        <dbReference type="SAM" id="MobiDB-lite"/>
    </source>
</evidence>
<evidence type="ECO:0000313" key="3">
    <source>
        <dbReference type="Proteomes" id="UP000092460"/>
    </source>
</evidence>
<dbReference type="EnsemblMetazoa" id="GPPI013402-RA">
    <property type="protein sequence ID" value="GPPI013402-PA"/>
    <property type="gene ID" value="GPPI013402"/>
</dbReference>
<dbReference type="VEuPathDB" id="VectorBase:GPPI013402"/>
<protein>
    <submittedName>
        <fullName evidence="2">Uncharacterized protein</fullName>
    </submittedName>
</protein>
<feature type="region of interest" description="Disordered" evidence="1">
    <location>
        <begin position="1"/>
        <end position="25"/>
    </location>
</feature>
<dbReference type="Proteomes" id="UP000092460">
    <property type="component" value="Unassembled WGS sequence"/>
</dbReference>
<keyword evidence="3" id="KW-1185">Reference proteome</keyword>
<name>A0A1B0AYX1_9MUSC</name>
<accession>A0A1B0AYX1</accession>
<reference evidence="3" key="1">
    <citation type="submission" date="2015-01" db="EMBL/GenBank/DDBJ databases">
        <authorList>
            <person name="Aksoy S."/>
            <person name="Warren W."/>
            <person name="Wilson R.K."/>
        </authorList>
    </citation>
    <scope>NUCLEOTIDE SEQUENCE [LARGE SCALE GENOMIC DNA]</scope>
    <source>
        <strain evidence="3">IAEA</strain>
    </source>
</reference>
<evidence type="ECO:0000313" key="2">
    <source>
        <dbReference type="EnsemblMetazoa" id="GPPI013402-PA"/>
    </source>
</evidence>
<dbReference type="EMBL" id="JXJN01006030">
    <property type="status" value="NOT_ANNOTATED_CDS"/>
    <property type="molecule type" value="Genomic_DNA"/>
</dbReference>
<dbReference type="AlphaFoldDB" id="A0A1B0AYX1"/>
<reference evidence="2" key="2">
    <citation type="submission" date="2020-05" db="UniProtKB">
        <authorList>
            <consortium name="EnsemblMetazoa"/>
        </authorList>
    </citation>
    <scope>IDENTIFICATION</scope>
    <source>
        <strain evidence="2">IAEA</strain>
    </source>
</reference>